<dbReference type="Gene3D" id="2.60.120.260">
    <property type="entry name" value="Galactose-binding domain-like"/>
    <property type="match status" value="1"/>
</dbReference>
<accession>A0ABV9HVV4</accession>
<dbReference type="RefSeq" id="WP_379978510.1">
    <property type="nucleotide sequence ID" value="NZ_JBHSFV010000005.1"/>
</dbReference>
<dbReference type="Pfam" id="PF01483">
    <property type="entry name" value="P_proprotein"/>
    <property type="match status" value="1"/>
</dbReference>
<keyword evidence="1" id="KW-0645">Protease</keyword>
<reference evidence="5" key="1">
    <citation type="journal article" date="2019" name="Int. J. Syst. Evol. Microbiol.">
        <title>The Global Catalogue of Microorganisms (GCM) 10K type strain sequencing project: providing services to taxonomists for standard genome sequencing and annotation.</title>
        <authorList>
            <consortium name="The Broad Institute Genomics Platform"/>
            <consortium name="The Broad Institute Genome Sequencing Center for Infectious Disease"/>
            <person name="Wu L."/>
            <person name="Ma J."/>
        </authorList>
    </citation>
    <scope>NUCLEOTIDE SEQUENCE [LARGE SCALE GENOMIC DNA]</scope>
    <source>
        <strain evidence="5">YJ-61-S</strain>
    </source>
</reference>
<protein>
    <submittedName>
        <fullName evidence="4">Proprotein convertase P-domain-containing protein</fullName>
    </submittedName>
</protein>
<dbReference type="SUPFAM" id="SSF49785">
    <property type="entry name" value="Galactose-binding domain-like"/>
    <property type="match status" value="1"/>
</dbReference>
<evidence type="ECO:0000256" key="2">
    <source>
        <dbReference type="ARBA" id="ARBA00022801"/>
    </source>
</evidence>
<dbReference type="EMBL" id="JBHSFV010000005">
    <property type="protein sequence ID" value="MFC4634286.1"/>
    <property type="molecule type" value="Genomic_DNA"/>
</dbReference>
<keyword evidence="2" id="KW-0378">Hydrolase</keyword>
<dbReference type="PROSITE" id="PS51257">
    <property type="entry name" value="PROKAR_LIPOPROTEIN"/>
    <property type="match status" value="1"/>
</dbReference>
<dbReference type="InterPro" id="IPR002884">
    <property type="entry name" value="P_dom"/>
</dbReference>
<name>A0ABV9HVV4_9FLAO</name>
<dbReference type="PROSITE" id="PS51829">
    <property type="entry name" value="P_HOMO_B"/>
    <property type="match status" value="1"/>
</dbReference>
<dbReference type="Proteomes" id="UP001596043">
    <property type="component" value="Unassembled WGS sequence"/>
</dbReference>
<gene>
    <name evidence="4" type="ORF">ACFO3O_10230</name>
</gene>
<keyword evidence="5" id="KW-1185">Reference proteome</keyword>
<evidence type="ECO:0000313" key="4">
    <source>
        <dbReference type="EMBL" id="MFC4634286.1"/>
    </source>
</evidence>
<organism evidence="4 5">
    <name type="scientific">Dokdonia ponticola</name>
    <dbReference type="NCBI Taxonomy" id="2041041"/>
    <lineage>
        <taxon>Bacteria</taxon>
        <taxon>Pseudomonadati</taxon>
        <taxon>Bacteroidota</taxon>
        <taxon>Flavobacteriia</taxon>
        <taxon>Flavobacteriales</taxon>
        <taxon>Flavobacteriaceae</taxon>
        <taxon>Dokdonia</taxon>
    </lineage>
</organism>
<evidence type="ECO:0000313" key="5">
    <source>
        <dbReference type="Proteomes" id="UP001596043"/>
    </source>
</evidence>
<evidence type="ECO:0000259" key="3">
    <source>
        <dbReference type="PROSITE" id="PS51829"/>
    </source>
</evidence>
<feature type="domain" description="P/Homo B" evidence="3">
    <location>
        <begin position="269"/>
        <end position="429"/>
    </location>
</feature>
<evidence type="ECO:0000256" key="1">
    <source>
        <dbReference type="ARBA" id="ARBA00022670"/>
    </source>
</evidence>
<dbReference type="InterPro" id="IPR008979">
    <property type="entry name" value="Galactose-bd-like_sf"/>
</dbReference>
<sequence>MKLTKLFSSLFLVGALFSCSNDEPINEDAISFGSFDLVSDLSTYQDSSLGMYKGVFTTTDSQDRGTVVIKVINGQTAEATITYLNGIVEFYKGAVQQTEFTAKDEMNIVFNSINSRSSSFVFNVDDDGSNPSTTEVISNSRAALITVVKENTRDAVVPLTGTFVTDQASVADASGTWSIIFNTGTGQGNDTDITTQTIFNTVDLGSLTGSSQSGCVVDGDVTICDIQGMYTSQGIEITWNGTHLYTTAVNCSSTSGTWSTLNGFSGTFISDSQCLLASCEGMLNTFTGAAGGEIFDNNFLNSTATSTAMGTIGVDADIDNVTINITHSFVGDLDISLVSPEGTTLDLSSDNGAGGNNYSMTEFRDGAPNITTSGAPFTGSFQSEGGTFATTFNGESVSGDWLLSIFDDSTGDTGTLNSWSIGFCDENIVNSPESPVDRTAEMKFKKEMEGLTKKEYKRLQQGKPIN</sequence>
<proteinExistence type="predicted"/>
<comment type="caution">
    <text evidence="4">The sequence shown here is derived from an EMBL/GenBank/DDBJ whole genome shotgun (WGS) entry which is preliminary data.</text>
</comment>